<evidence type="ECO:0000313" key="1">
    <source>
        <dbReference type="EMBL" id="PWN44591.1"/>
    </source>
</evidence>
<gene>
    <name evidence="1" type="ORF">IE81DRAFT_11704</name>
</gene>
<evidence type="ECO:0000313" key="2">
    <source>
        <dbReference type="Proteomes" id="UP000245783"/>
    </source>
</evidence>
<reference evidence="1 2" key="1">
    <citation type="journal article" date="2018" name="Mol. Biol. Evol.">
        <title>Broad Genomic Sampling Reveals a Smut Pathogenic Ancestry of the Fungal Clade Ustilaginomycotina.</title>
        <authorList>
            <person name="Kijpornyongpan T."/>
            <person name="Mondo S.J."/>
            <person name="Barry K."/>
            <person name="Sandor L."/>
            <person name="Lee J."/>
            <person name="Lipzen A."/>
            <person name="Pangilinan J."/>
            <person name="LaButti K."/>
            <person name="Hainaut M."/>
            <person name="Henrissat B."/>
            <person name="Grigoriev I.V."/>
            <person name="Spatafora J.W."/>
            <person name="Aime M.C."/>
        </authorList>
    </citation>
    <scope>NUCLEOTIDE SEQUENCE [LARGE SCALE GENOMIC DNA]</scope>
    <source>
        <strain evidence="1 2">MCA 4658</strain>
    </source>
</reference>
<sequence length="116" mass="12727">MAECTLRTAFVQRGSMNSGGLYSSIQLNHCKSGCRSRGDQAASLRERRFSSQQAALCTAILWTVVVSSVVIIRHLNGGRICRRHSLTTPSRFLHGPQARTAPNVCPNQVTTIIRDS</sequence>
<keyword evidence="2" id="KW-1185">Reference proteome</keyword>
<accession>A0A316W783</accession>
<dbReference type="Proteomes" id="UP000245783">
    <property type="component" value="Unassembled WGS sequence"/>
</dbReference>
<dbReference type="AlphaFoldDB" id="A0A316W783"/>
<dbReference type="EMBL" id="KZ819360">
    <property type="protein sequence ID" value="PWN44591.1"/>
    <property type="molecule type" value="Genomic_DNA"/>
</dbReference>
<name>A0A316W783_9BASI</name>
<proteinExistence type="predicted"/>
<organism evidence="1 2">
    <name type="scientific">Ceraceosorus guamensis</name>
    <dbReference type="NCBI Taxonomy" id="1522189"/>
    <lineage>
        <taxon>Eukaryota</taxon>
        <taxon>Fungi</taxon>
        <taxon>Dikarya</taxon>
        <taxon>Basidiomycota</taxon>
        <taxon>Ustilaginomycotina</taxon>
        <taxon>Exobasidiomycetes</taxon>
        <taxon>Ceraceosorales</taxon>
        <taxon>Ceraceosoraceae</taxon>
        <taxon>Ceraceosorus</taxon>
    </lineage>
</organism>
<protein>
    <submittedName>
        <fullName evidence="1">Uncharacterized protein</fullName>
    </submittedName>
</protein>
<dbReference type="RefSeq" id="XP_025371751.1">
    <property type="nucleotide sequence ID" value="XM_025510150.1"/>
</dbReference>
<dbReference type="InParanoid" id="A0A316W783"/>
<dbReference type="GeneID" id="37032020"/>